<dbReference type="AlphaFoldDB" id="A0A934S808"/>
<evidence type="ECO:0000259" key="1">
    <source>
        <dbReference type="Pfam" id="PF00149"/>
    </source>
</evidence>
<accession>A0A934S808</accession>
<dbReference type="Gene3D" id="3.60.21.10">
    <property type="match status" value="1"/>
</dbReference>
<dbReference type="GO" id="GO:0016874">
    <property type="term" value="F:ligase activity"/>
    <property type="evidence" value="ECO:0007669"/>
    <property type="project" value="UniProtKB-KW"/>
</dbReference>
<name>A0A934S808_9BACT</name>
<keyword evidence="2" id="KW-0255">Endonuclease</keyword>
<protein>
    <submittedName>
        <fullName evidence="2">Ligase-associated DNA damage response endonuclease PdeM</fullName>
        <ecNumber evidence="2">3.1.-.-</ecNumber>
    </submittedName>
</protein>
<organism evidence="2 3">
    <name type="scientific">Luteolibacter pohnpeiensis</name>
    <dbReference type="NCBI Taxonomy" id="454153"/>
    <lineage>
        <taxon>Bacteria</taxon>
        <taxon>Pseudomonadati</taxon>
        <taxon>Verrucomicrobiota</taxon>
        <taxon>Verrucomicrobiia</taxon>
        <taxon>Verrucomicrobiales</taxon>
        <taxon>Verrucomicrobiaceae</taxon>
        <taxon>Luteolibacter</taxon>
    </lineage>
</organism>
<dbReference type="PIRSF" id="PIRSF000887">
    <property type="entry name" value="Pesterase_MJ0037"/>
    <property type="match status" value="1"/>
</dbReference>
<sequence>MKLSIGNSSLELLPGHGVLLEDRTLVVSDVHLGKAAAFQAKGLAVPEGDTEADLTRLLNLSHEVQARRLIINGDLFHSPAGISPRLESLLQQWIEKLGIPVELVIGNHEEKFKRLPDGLNPARIIDCNGFHLVHDPADAPDGVPTICGHWHPVARIADGKRTSLRLPCFLLRHEMLVLPSFGTFTGGRIVEIQKNDRVFVAPGAKITEVPEQLLR</sequence>
<dbReference type="InterPro" id="IPR004843">
    <property type="entry name" value="Calcineurin-like_PHP"/>
</dbReference>
<dbReference type="EMBL" id="JAENIJ010000029">
    <property type="protein sequence ID" value="MBK1883877.1"/>
    <property type="molecule type" value="Genomic_DNA"/>
</dbReference>
<keyword evidence="2" id="KW-0378">Hydrolase</keyword>
<dbReference type="Proteomes" id="UP000603141">
    <property type="component" value="Unassembled WGS sequence"/>
</dbReference>
<dbReference type="SUPFAM" id="SSF56300">
    <property type="entry name" value="Metallo-dependent phosphatases"/>
    <property type="match status" value="1"/>
</dbReference>
<comment type="caution">
    <text evidence="2">The sequence shown here is derived from an EMBL/GenBank/DDBJ whole genome shotgun (WGS) entry which is preliminary data.</text>
</comment>
<dbReference type="PANTHER" id="PTHR39323:SF1">
    <property type="entry name" value="BLR1149 PROTEIN"/>
    <property type="match status" value="1"/>
</dbReference>
<dbReference type="PANTHER" id="PTHR39323">
    <property type="entry name" value="BLR1149 PROTEIN"/>
    <property type="match status" value="1"/>
</dbReference>
<gene>
    <name evidence="2" type="primary">pdeM</name>
    <name evidence="2" type="ORF">JIN85_15775</name>
</gene>
<keyword evidence="3" id="KW-1185">Reference proteome</keyword>
<dbReference type="RefSeq" id="WP_200272477.1">
    <property type="nucleotide sequence ID" value="NZ_JAENIJ010000029.1"/>
</dbReference>
<evidence type="ECO:0000313" key="2">
    <source>
        <dbReference type="EMBL" id="MBK1883877.1"/>
    </source>
</evidence>
<keyword evidence="2" id="KW-0540">Nuclease</keyword>
<dbReference type="InterPro" id="IPR026336">
    <property type="entry name" value="PdeM-like"/>
</dbReference>
<dbReference type="InterPro" id="IPR024173">
    <property type="entry name" value="Pesterase_MJ0037-like"/>
</dbReference>
<proteinExistence type="predicted"/>
<feature type="domain" description="Calcineurin-like phosphoesterase" evidence="1">
    <location>
        <begin position="23"/>
        <end position="137"/>
    </location>
</feature>
<keyword evidence="2" id="KW-0436">Ligase</keyword>
<dbReference type="EC" id="3.1.-.-" evidence="2"/>
<dbReference type="GO" id="GO:0016787">
    <property type="term" value="F:hydrolase activity"/>
    <property type="evidence" value="ECO:0007669"/>
    <property type="project" value="UniProtKB-KW"/>
</dbReference>
<dbReference type="NCBIfam" id="TIGR04123">
    <property type="entry name" value="P_estr_lig_assc"/>
    <property type="match status" value="1"/>
</dbReference>
<evidence type="ECO:0000313" key="3">
    <source>
        <dbReference type="Proteomes" id="UP000603141"/>
    </source>
</evidence>
<dbReference type="Pfam" id="PF00149">
    <property type="entry name" value="Metallophos"/>
    <property type="match status" value="1"/>
</dbReference>
<dbReference type="InterPro" id="IPR029052">
    <property type="entry name" value="Metallo-depent_PP-like"/>
</dbReference>
<reference evidence="2" key="1">
    <citation type="submission" date="2021-01" db="EMBL/GenBank/DDBJ databases">
        <title>Modified the classification status of verrucomicrobia.</title>
        <authorList>
            <person name="Feng X."/>
        </authorList>
    </citation>
    <scope>NUCLEOTIDE SEQUENCE</scope>
    <source>
        <strain evidence="2">KCTC 22041</strain>
    </source>
</reference>
<dbReference type="GO" id="GO:0004519">
    <property type="term" value="F:endonuclease activity"/>
    <property type="evidence" value="ECO:0007669"/>
    <property type="project" value="UniProtKB-KW"/>
</dbReference>